<dbReference type="InterPro" id="IPR036388">
    <property type="entry name" value="WH-like_DNA-bd_sf"/>
</dbReference>
<dbReference type="InterPro" id="IPR000524">
    <property type="entry name" value="Tscrpt_reg_HTH_GntR"/>
</dbReference>
<dbReference type="SMART" id="SM00345">
    <property type="entry name" value="HTH_GNTR"/>
    <property type="match status" value="1"/>
</dbReference>
<keyword evidence="6" id="KW-1185">Reference proteome</keyword>
<reference evidence="6" key="1">
    <citation type="journal article" date="2019" name="Int. J. Syst. Evol. Microbiol.">
        <title>The Global Catalogue of Microorganisms (GCM) 10K type strain sequencing project: providing services to taxonomists for standard genome sequencing and annotation.</title>
        <authorList>
            <consortium name="The Broad Institute Genomics Platform"/>
            <consortium name="The Broad Institute Genome Sequencing Center for Infectious Disease"/>
            <person name="Wu L."/>
            <person name="Ma J."/>
        </authorList>
    </citation>
    <scope>NUCLEOTIDE SEQUENCE [LARGE SCALE GENOMIC DNA]</scope>
    <source>
        <strain evidence="6">CCUG 56401</strain>
    </source>
</reference>
<evidence type="ECO:0000313" key="6">
    <source>
        <dbReference type="Proteomes" id="UP001597018"/>
    </source>
</evidence>
<evidence type="ECO:0000313" key="5">
    <source>
        <dbReference type="EMBL" id="MFD0918690.1"/>
    </source>
</evidence>
<feature type="domain" description="HTH gntR-type" evidence="4">
    <location>
        <begin position="7"/>
        <end position="75"/>
    </location>
</feature>
<keyword evidence="1" id="KW-0805">Transcription regulation</keyword>
<dbReference type="Gene3D" id="1.10.10.10">
    <property type="entry name" value="Winged helix-like DNA-binding domain superfamily/Winged helix DNA-binding domain"/>
    <property type="match status" value="1"/>
</dbReference>
<evidence type="ECO:0000256" key="1">
    <source>
        <dbReference type="ARBA" id="ARBA00023015"/>
    </source>
</evidence>
<dbReference type="Proteomes" id="UP001597018">
    <property type="component" value="Unassembled WGS sequence"/>
</dbReference>
<accession>A0ABW3FN68</accession>
<evidence type="ECO:0000256" key="2">
    <source>
        <dbReference type="ARBA" id="ARBA00023125"/>
    </source>
</evidence>
<dbReference type="PROSITE" id="PS50949">
    <property type="entry name" value="HTH_GNTR"/>
    <property type="match status" value="1"/>
</dbReference>
<dbReference type="RefSeq" id="WP_317630373.1">
    <property type="nucleotide sequence ID" value="NZ_BAABLT010000007.1"/>
</dbReference>
<dbReference type="PANTHER" id="PTHR38445:SF7">
    <property type="entry name" value="GNTR-FAMILY TRANSCRIPTIONAL REGULATOR"/>
    <property type="match status" value="1"/>
</dbReference>
<proteinExistence type="predicted"/>
<dbReference type="SUPFAM" id="SSF46785">
    <property type="entry name" value="Winged helix' DNA-binding domain"/>
    <property type="match status" value="1"/>
</dbReference>
<dbReference type="CDD" id="cd07377">
    <property type="entry name" value="WHTH_GntR"/>
    <property type="match status" value="1"/>
</dbReference>
<organism evidence="5 6">
    <name type="scientific">Saccharopolyspora rosea</name>
    <dbReference type="NCBI Taxonomy" id="524884"/>
    <lineage>
        <taxon>Bacteria</taxon>
        <taxon>Bacillati</taxon>
        <taxon>Actinomycetota</taxon>
        <taxon>Actinomycetes</taxon>
        <taxon>Pseudonocardiales</taxon>
        <taxon>Pseudonocardiaceae</taxon>
        <taxon>Saccharopolyspora</taxon>
    </lineage>
</organism>
<dbReference type="EMBL" id="JBHTIW010000001">
    <property type="protein sequence ID" value="MFD0918690.1"/>
    <property type="molecule type" value="Genomic_DNA"/>
</dbReference>
<keyword evidence="3" id="KW-0804">Transcription</keyword>
<comment type="caution">
    <text evidence="5">The sequence shown here is derived from an EMBL/GenBank/DDBJ whole genome shotgun (WGS) entry which is preliminary data.</text>
</comment>
<protein>
    <submittedName>
        <fullName evidence="5">GntR family transcriptional regulator</fullName>
    </submittedName>
</protein>
<gene>
    <name evidence="5" type="ORF">ACFQ16_02940</name>
</gene>
<keyword evidence="2" id="KW-0238">DNA-binding</keyword>
<evidence type="ECO:0000259" key="4">
    <source>
        <dbReference type="PROSITE" id="PS50949"/>
    </source>
</evidence>
<dbReference type="InterPro" id="IPR036390">
    <property type="entry name" value="WH_DNA-bd_sf"/>
</dbReference>
<dbReference type="PANTHER" id="PTHR38445">
    <property type="entry name" value="HTH-TYPE TRANSCRIPTIONAL REPRESSOR YTRA"/>
    <property type="match status" value="1"/>
</dbReference>
<sequence length="113" mass="12002">MDTSSPVLLGDQVAASVRAGIAKGLVGPGDSLPPAREVAKALGINVHTVLRGYQQLRDEGVVELRRGRGATITGDARSGLVRVRAQARELVDAARHLGLTDEETLELVRKAQR</sequence>
<name>A0ABW3FN68_9PSEU</name>
<dbReference type="Pfam" id="PF00392">
    <property type="entry name" value="GntR"/>
    <property type="match status" value="1"/>
</dbReference>
<evidence type="ECO:0000256" key="3">
    <source>
        <dbReference type="ARBA" id="ARBA00023163"/>
    </source>
</evidence>